<proteinExistence type="predicted"/>
<gene>
    <name evidence="1" type="ORF">UJA718_LOCUS43990</name>
</gene>
<dbReference type="EMBL" id="CAJOBP010064966">
    <property type="protein sequence ID" value="CAF4863695.1"/>
    <property type="molecule type" value="Genomic_DNA"/>
</dbReference>
<evidence type="ECO:0000313" key="1">
    <source>
        <dbReference type="EMBL" id="CAF4863695.1"/>
    </source>
</evidence>
<protein>
    <submittedName>
        <fullName evidence="1">Uncharacterized protein</fullName>
    </submittedName>
</protein>
<name>A0A821T2M3_9BILA</name>
<dbReference type="Proteomes" id="UP000663873">
    <property type="component" value="Unassembled WGS sequence"/>
</dbReference>
<keyword evidence="2" id="KW-1185">Reference proteome</keyword>
<reference evidence="1" key="1">
    <citation type="submission" date="2021-02" db="EMBL/GenBank/DDBJ databases">
        <authorList>
            <person name="Nowell W R."/>
        </authorList>
    </citation>
    <scope>NUCLEOTIDE SEQUENCE</scope>
</reference>
<organism evidence="1 2">
    <name type="scientific">Rotaria socialis</name>
    <dbReference type="NCBI Taxonomy" id="392032"/>
    <lineage>
        <taxon>Eukaryota</taxon>
        <taxon>Metazoa</taxon>
        <taxon>Spiralia</taxon>
        <taxon>Gnathifera</taxon>
        <taxon>Rotifera</taxon>
        <taxon>Eurotatoria</taxon>
        <taxon>Bdelloidea</taxon>
        <taxon>Philodinida</taxon>
        <taxon>Philodinidae</taxon>
        <taxon>Rotaria</taxon>
    </lineage>
</organism>
<dbReference type="AlphaFoldDB" id="A0A821T2M3"/>
<comment type="caution">
    <text evidence="1">The sequence shown here is derived from an EMBL/GenBank/DDBJ whole genome shotgun (WGS) entry which is preliminary data.</text>
</comment>
<evidence type="ECO:0000313" key="2">
    <source>
        <dbReference type="Proteomes" id="UP000663873"/>
    </source>
</evidence>
<accession>A0A821T2M3</accession>
<feature type="non-terminal residue" evidence="1">
    <location>
        <position position="51"/>
    </location>
</feature>
<sequence length="51" mass="5677">MCDGDRDCDDGSDEEPHCCELLPRQRVCKTSEFQCHANNGTHGNPVCIPRS</sequence>